<feature type="region of interest" description="Disordered" evidence="1">
    <location>
        <begin position="86"/>
        <end position="121"/>
    </location>
</feature>
<dbReference type="Proteomes" id="UP000820818">
    <property type="component" value="Linkage Group LG2"/>
</dbReference>
<dbReference type="AlphaFoldDB" id="A0AAD5Q0Y2"/>
<evidence type="ECO:0000313" key="4">
    <source>
        <dbReference type="Proteomes" id="UP000820818"/>
    </source>
</evidence>
<keyword evidence="2" id="KW-0732">Signal</keyword>
<organism evidence="3 4">
    <name type="scientific">Daphnia sinensis</name>
    <dbReference type="NCBI Taxonomy" id="1820382"/>
    <lineage>
        <taxon>Eukaryota</taxon>
        <taxon>Metazoa</taxon>
        <taxon>Ecdysozoa</taxon>
        <taxon>Arthropoda</taxon>
        <taxon>Crustacea</taxon>
        <taxon>Branchiopoda</taxon>
        <taxon>Diplostraca</taxon>
        <taxon>Cladocera</taxon>
        <taxon>Anomopoda</taxon>
        <taxon>Daphniidae</taxon>
        <taxon>Daphnia</taxon>
        <taxon>Daphnia similis group</taxon>
    </lineage>
</organism>
<evidence type="ECO:0000256" key="2">
    <source>
        <dbReference type="SAM" id="SignalP"/>
    </source>
</evidence>
<feature type="chain" id="PRO_5042200440" evidence="2">
    <location>
        <begin position="17"/>
        <end position="121"/>
    </location>
</feature>
<proteinExistence type="predicted"/>
<sequence length="121" mass="13123">MKLSLLSLFLVATVVCVSVIDSAPAPHWPRFRERRLRNRPAETKAEEGKKEEKVEAAPEEKKEEKAVEAEPAIDFGTLAVEEAAPEAKKEEVAVAASAPKKAAKVEEAEEAEEAEGLSAEV</sequence>
<feature type="compositionally biased region" description="Basic and acidic residues" evidence="1">
    <location>
        <begin position="39"/>
        <end position="68"/>
    </location>
</feature>
<gene>
    <name evidence="3" type="ORF">GHT06_010997</name>
</gene>
<evidence type="ECO:0000256" key="1">
    <source>
        <dbReference type="SAM" id="MobiDB-lite"/>
    </source>
</evidence>
<name>A0AAD5Q0Y2_9CRUS</name>
<comment type="caution">
    <text evidence="3">The sequence shown here is derived from an EMBL/GenBank/DDBJ whole genome shotgun (WGS) entry which is preliminary data.</text>
</comment>
<evidence type="ECO:0000313" key="3">
    <source>
        <dbReference type="EMBL" id="KAI9563534.1"/>
    </source>
</evidence>
<dbReference type="EMBL" id="WJBH02000002">
    <property type="protein sequence ID" value="KAI9563534.1"/>
    <property type="molecule type" value="Genomic_DNA"/>
</dbReference>
<keyword evidence="4" id="KW-1185">Reference proteome</keyword>
<feature type="signal peptide" evidence="2">
    <location>
        <begin position="1"/>
        <end position="16"/>
    </location>
</feature>
<protein>
    <submittedName>
        <fullName evidence="3">Uncharacterized protein</fullName>
    </submittedName>
</protein>
<feature type="region of interest" description="Disordered" evidence="1">
    <location>
        <begin position="28"/>
        <end position="72"/>
    </location>
</feature>
<reference evidence="3 4" key="1">
    <citation type="submission" date="2022-05" db="EMBL/GenBank/DDBJ databases">
        <title>A multi-omics perspective on studying reproductive biology in Daphnia sinensis.</title>
        <authorList>
            <person name="Jia J."/>
        </authorList>
    </citation>
    <scope>NUCLEOTIDE SEQUENCE [LARGE SCALE GENOMIC DNA]</scope>
    <source>
        <strain evidence="3 4">WSL</strain>
    </source>
</reference>
<accession>A0AAD5Q0Y2</accession>